<name>A0ACB9CGW9_ARCLA</name>
<dbReference type="EMBL" id="CM042050">
    <property type="protein sequence ID" value="KAI3733398.1"/>
    <property type="molecule type" value="Genomic_DNA"/>
</dbReference>
<proteinExistence type="predicted"/>
<sequence>MEVFDSKGTSWAEQWDPVQDPPANEKENNKKTKNKEEEEEKKKGKGTMKSILSLSWMKNLGKKSDK</sequence>
<keyword evidence="2" id="KW-1185">Reference proteome</keyword>
<dbReference type="Proteomes" id="UP001055879">
    <property type="component" value="Linkage Group LG04"/>
</dbReference>
<evidence type="ECO:0000313" key="1">
    <source>
        <dbReference type="EMBL" id="KAI3733398.1"/>
    </source>
</evidence>
<comment type="caution">
    <text evidence="1">The sequence shown here is derived from an EMBL/GenBank/DDBJ whole genome shotgun (WGS) entry which is preliminary data.</text>
</comment>
<gene>
    <name evidence="1" type="ORF">L6452_12841</name>
</gene>
<reference evidence="1 2" key="2">
    <citation type="journal article" date="2022" name="Mol. Ecol. Resour.">
        <title>The genomes of chicory, endive, great burdock and yacon provide insights into Asteraceae paleo-polyploidization history and plant inulin production.</title>
        <authorList>
            <person name="Fan W."/>
            <person name="Wang S."/>
            <person name="Wang H."/>
            <person name="Wang A."/>
            <person name="Jiang F."/>
            <person name="Liu H."/>
            <person name="Zhao H."/>
            <person name="Xu D."/>
            <person name="Zhang Y."/>
        </authorList>
    </citation>
    <scope>NUCLEOTIDE SEQUENCE [LARGE SCALE GENOMIC DNA]</scope>
    <source>
        <strain evidence="2">cv. Niubang</strain>
    </source>
</reference>
<reference evidence="2" key="1">
    <citation type="journal article" date="2022" name="Mol. Ecol. Resour.">
        <title>The genomes of chicory, endive, great burdock and yacon provide insights into Asteraceae palaeo-polyploidization history and plant inulin production.</title>
        <authorList>
            <person name="Fan W."/>
            <person name="Wang S."/>
            <person name="Wang H."/>
            <person name="Wang A."/>
            <person name="Jiang F."/>
            <person name="Liu H."/>
            <person name="Zhao H."/>
            <person name="Xu D."/>
            <person name="Zhang Y."/>
        </authorList>
    </citation>
    <scope>NUCLEOTIDE SEQUENCE [LARGE SCALE GENOMIC DNA]</scope>
    <source>
        <strain evidence="2">cv. Niubang</strain>
    </source>
</reference>
<evidence type="ECO:0000313" key="2">
    <source>
        <dbReference type="Proteomes" id="UP001055879"/>
    </source>
</evidence>
<accession>A0ACB9CGW9</accession>
<protein>
    <submittedName>
        <fullName evidence="1">Uncharacterized protein</fullName>
    </submittedName>
</protein>
<organism evidence="1 2">
    <name type="scientific">Arctium lappa</name>
    <name type="common">Greater burdock</name>
    <name type="synonym">Lappa major</name>
    <dbReference type="NCBI Taxonomy" id="4217"/>
    <lineage>
        <taxon>Eukaryota</taxon>
        <taxon>Viridiplantae</taxon>
        <taxon>Streptophyta</taxon>
        <taxon>Embryophyta</taxon>
        <taxon>Tracheophyta</taxon>
        <taxon>Spermatophyta</taxon>
        <taxon>Magnoliopsida</taxon>
        <taxon>eudicotyledons</taxon>
        <taxon>Gunneridae</taxon>
        <taxon>Pentapetalae</taxon>
        <taxon>asterids</taxon>
        <taxon>campanulids</taxon>
        <taxon>Asterales</taxon>
        <taxon>Asteraceae</taxon>
        <taxon>Carduoideae</taxon>
        <taxon>Cardueae</taxon>
        <taxon>Arctiinae</taxon>
        <taxon>Arctium</taxon>
    </lineage>
</organism>